<dbReference type="CDD" id="cd18186">
    <property type="entry name" value="BTB_POZ_ZBTB_KLHL-like"/>
    <property type="match status" value="1"/>
</dbReference>
<dbReference type="FunFam" id="3.30.160.60:FF:000536">
    <property type="entry name" value="hypermethylated in cancer 2 protein-like"/>
    <property type="match status" value="1"/>
</dbReference>
<dbReference type="SUPFAM" id="SSF54695">
    <property type="entry name" value="POZ domain"/>
    <property type="match status" value="1"/>
</dbReference>
<evidence type="ECO:0000256" key="7">
    <source>
        <dbReference type="PROSITE-ProRule" id="PRU00042"/>
    </source>
</evidence>
<feature type="domain" description="C2H2-type" evidence="10">
    <location>
        <begin position="453"/>
        <end position="480"/>
    </location>
</feature>
<dbReference type="GO" id="GO:0000978">
    <property type="term" value="F:RNA polymerase II cis-regulatory region sequence-specific DNA binding"/>
    <property type="evidence" value="ECO:0007669"/>
    <property type="project" value="TreeGrafter"/>
</dbReference>
<feature type="domain" description="BTB" evidence="9">
    <location>
        <begin position="1"/>
        <end position="48"/>
    </location>
</feature>
<dbReference type="PROSITE" id="PS50157">
    <property type="entry name" value="ZINC_FINGER_C2H2_2"/>
    <property type="match status" value="5"/>
</dbReference>
<accession>A0AAJ7TJ81</accession>
<dbReference type="GO" id="GO:0000981">
    <property type="term" value="F:DNA-binding transcription factor activity, RNA polymerase II-specific"/>
    <property type="evidence" value="ECO:0007669"/>
    <property type="project" value="TreeGrafter"/>
</dbReference>
<keyword evidence="5" id="KW-0862">Zinc</keyword>
<feature type="compositionally biased region" description="Basic and acidic residues" evidence="8">
    <location>
        <begin position="208"/>
        <end position="219"/>
    </location>
</feature>
<dbReference type="PROSITE" id="PS00028">
    <property type="entry name" value="ZINC_FINGER_C2H2_1"/>
    <property type="match status" value="5"/>
</dbReference>
<dbReference type="PANTHER" id="PTHR46105">
    <property type="entry name" value="AGAP004733-PA"/>
    <property type="match status" value="1"/>
</dbReference>
<feature type="compositionally biased region" description="Basic and acidic residues" evidence="8">
    <location>
        <begin position="233"/>
        <end position="242"/>
    </location>
</feature>
<evidence type="ECO:0000256" key="3">
    <source>
        <dbReference type="ARBA" id="ARBA00022737"/>
    </source>
</evidence>
<name>A0AAJ7TJ81_PETMA</name>
<evidence type="ECO:0000259" key="9">
    <source>
        <dbReference type="PROSITE" id="PS50097"/>
    </source>
</evidence>
<feature type="compositionally biased region" description="Low complexity" evidence="8">
    <location>
        <begin position="295"/>
        <end position="306"/>
    </location>
</feature>
<dbReference type="Pfam" id="PF00651">
    <property type="entry name" value="BTB"/>
    <property type="match status" value="1"/>
</dbReference>
<keyword evidence="4 7" id="KW-0863">Zinc-finger</keyword>
<dbReference type="FunFam" id="3.30.160.60:FF:002878">
    <property type="entry name" value="Zinc finger protein 652"/>
    <property type="match status" value="1"/>
</dbReference>
<evidence type="ECO:0000256" key="2">
    <source>
        <dbReference type="ARBA" id="ARBA00022723"/>
    </source>
</evidence>
<dbReference type="InterPro" id="IPR000210">
    <property type="entry name" value="BTB/POZ_dom"/>
</dbReference>
<proteinExistence type="predicted"/>
<feature type="domain" description="C2H2-type" evidence="10">
    <location>
        <begin position="481"/>
        <end position="508"/>
    </location>
</feature>
<evidence type="ECO:0000256" key="8">
    <source>
        <dbReference type="SAM" id="MobiDB-lite"/>
    </source>
</evidence>
<organism evidence="11 12">
    <name type="scientific">Petromyzon marinus</name>
    <name type="common">Sea lamprey</name>
    <dbReference type="NCBI Taxonomy" id="7757"/>
    <lineage>
        <taxon>Eukaryota</taxon>
        <taxon>Metazoa</taxon>
        <taxon>Chordata</taxon>
        <taxon>Craniata</taxon>
        <taxon>Vertebrata</taxon>
        <taxon>Cyclostomata</taxon>
        <taxon>Hyperoartia</taxon>
        <taxon>Petromyzontiformes</taxon>
        <taxon>Petromyzontidae</taxon>
        <taxon>Petromyzon</taxon>
    </lineage>
</organism>
<dbReference type="KEGG" id="pmrn:116946806"/>
<dbReference type="Proteomes" id="UP001318040">
    <property type="component" value="Chromosome 28"/>
</dbReference>
<dbReference type="Pfam" id="PF12874">
    <property type="entry name" value="zf-met"/>
    <property type="match status" value="1"/>
</dbReference>
<feature type="non-terminal residue" evidence="12">
    <location>
        <position position="1"/>
    </location>
</feature>
<dbReference type="FunFam" id="3.30.160.60:FF:000105">
    <property type="entry name" value="B-cell CLL/lymphoma 6, member B"/>
    <property type="match status" value="2"/>
</dbReference>
<comment type="subcellular location">
    <subcellularLocation>
        <location evidence="1">Nucleus</location>
    </subcellularLocation>
</comment>
<dbReference type="InterPro" id="IPR036236">
    <property type="entry name" value="Znf_C2H2_sf"/>
</dbReference>
<evidence type="ECO:0000313" key="11">
    <source>
        <dbReference type="Proteomes" id="UP001318040"/>
    </source>
</evidence>
<dbReference type="PANTHER" id="PTHR46105:SF25">
    <property type="entry name" value="ZGC:110075 PROTEIN"/>
    <property type="match status" value="1"/>
</dbReference>
<gene>
    <name evidence="12" type="primary">LOC116946806</name>
</gene>
<dbReference type="GO" id="GO:0008270">
    <property type="term" value="F:zinc ion binding"/>
    <property type="evidence" value="ECO:0007669"/>
    <property type="project" value="UniProtKB-KW"/>
</dbReference>
<feature type="compositionally biased region" description="Pro residues" evidence="8">
    <location>
        <begin position="573"/>
        <end position="586"/>
    </location>
</feature>
<dbReference type="RefSeq" id="XP_032817861.1">
    <property type="nucleotide sequence ID" value="XM_032961970.1"/>
</dbReference>
<evidence type="ECO:0000259" key="10">
    <source>
        <dbReference type="PROSITE" id="PS50157"/>
    </source>
</evidence>
<dbReference type="InterPro" id="IPR013087">
    <property type="entry name" value="Znf_C2H2_type"/>
</dbReference>
<evidence type="ECO:0000256" key="1">
    <source>
        <dbReference type="ARBA" id="ARBA00004123"/>
    </source>
</evidence>
<keyword evidence="11" id="KW-1185">Reference proteome</keyword>
<protein>
    <submittedName>
        <fullName evidence="12">B-cell CLL/lymphoma 6 member B protein-like</fullName>
    </submittedName>
</protein>
<evidence type="ECO:0000313" key="12">
    <source>
        <dbReference type="RefSeq" id="XP_032817861.1"/>
    </source>
</evidence>
<feature type="compositionally biased region" description="Low complexity" evidence="8">
    <location>
        <begin position="268"/>
        <end position="278"/>
    </location>
</feature>
<dbReference type="SMART" id="SM00355">
    <property type="entry name" value="ZnF_C2H2"/>
    <property type="match status" value="5"/>
</dbReference>
<feature type="region of interest" description="Disordered" evidence="8">
    <location>
        <begin position="567"/>
        <end position="586"/>
    </location>
</feature>
<evidence type="ECO:0000256" key="5">
    <source>
        <dbReference type="ARBA" id="ARBA00022833"/>
    </source>
</evidence>
<feature type="region of interest" description="Disordered" evidence="8">
    <location>
        <begin position="119"/>
        <end position="143"/>
    </location>
</feature>
<feature type="domain" description="C2H2-type" evidence="10">
    <location>
        <begin position="425"/>
        <end position="452"/>
    </location>
</feature>
<evidence type="ECO:0000256" key="4">
    <source>
        <dbReference type="ARBA" id="ARBA00022771"/>
    </source>
</evidence>
<dbReference type="SUPFAM" id="SSF57667">
    <property type="entry name" value="beta-beta-alpha zinc fingers"/>
    <property type="match status" value="3"/>
</dbReference>
<dbReference type="FunFam" id="3.30.160.60:FF:000065">
    <property type="entry name" value="B-cell CLL/lymphoma 6, member B"/>
    <property type="match status" value="1"/>
</dbReference>
<dbReference type="AlphaFoldDB" id="A0AAJ7TJ81"/>
<dbReference type="PROSITE" id="PS50097">
    <property type="entry name" value="BTB"/>
    <property type="match status" value="1"/>
</dbReference>
<dbReference type="Gene3D" id="3.30.160.60">
    <property type="entry name" value="Classic Zinc Finger"/>
    <property type="match status" value="5"/>
</dbReference>
<dbReference type="Gene3D" id="3.30.710.10">
    <property type="entry name" value="Potassium Channel Kv1.1, Chain A"/>
    <property type="match status" value="1"/>
</dbReference>
<reference evidence="12" key="1">
    <citation type="submission" date="2025-08" db="UniProtKB">
        <authorList>
            <consortium name="RefSeq"/>
        </authorList>
    </citation>
    <scope>IDENTIFICATION</scope>
    <source>
        <tissue evidence="12">Sperm</tissue>
    </source>
</reference>
<feature type="domain" description="C2H2-type" evidence="10">
    <location>
        <begin position="537"/>
        <end position="560"/>
    </location>
</feature>
<sequence>CSRSGYFYSAFVEGRCGDPQLVSLPGVTCDALAVLLDFMYTGELPQRAVATAAVSRDLVAAARHLRVHGVAQACARLLKESLLDPPDLKPSKEDQGANLYAHHLQQFIYSLHNTTTSSSSSPSSSSSLSSSSSSSPSSTPSPFSVYSQLGNPCQFNAFSPFFHRAAVAGYKLSPFCYAGPRGAEPLWWPLAAHGACSQHPQQQWDSHAAVKSEGADAKGTRSPAGPVGEAEEGDRGGHDTQRVIDMSVGGGEQRRQRADTPSPRRQADGPVAAEAPEGPARRDGDGGAAREPSDGAGQAAAVAGQQERAPCSYWKKHKLRSCMALISREDRDGGEDAGGRDGEGPLAGNGGVARGSTGRQRDGEEVAEEGAAAPSGGANGSCSPYPCLPRREEYVATATATAQEGRSCEEMSEAGTGPRGEQRVYRCDTCDAEFRHKGNLTSHRAVHTGEKPYPCDVCGARFNRPANLKTHARIHSGEKPYRCDSCGARFVQVAHLRAHVLIHTGEKPYPCGTCGTRFRHLQTLKSHIRIHTGEKPYHCETCNVHFRHKSQLRLHMRQKHGAVTNTKTRYGLLPPPPPPSCSLPPA</sequence>
<dbReference type="InterPro" id="IPR011333">
    <property type="entry name" value="SKP1/BTB/POZ_sf"/>
</dbReference>
<dbReference type="InterPro" id="IPR050457">
    <property type="entry name" value="ZnFinger_BTB_dom_contain"/>
</dbReference>
<keyword evidence="2" id="KW-0479">Metal-binding</keyword>
<evidence type="ECO:0000256" key="6">
    <source>
        <dbReference type="ARBA" id="ARBA00023242"/>
    </source>
</evidence>
<feature type="region of interest" description="Disordered" evidence="8">
    <location>
        <begin position="199"/>
        <end position="308"/>
    </location>
</feature>
<dbReference type="Pfam" id="PF00096">
    <property type="entry name" value="zf-C2H2"/>
    <property type="match status" value="4"/>
</dbReference>
<keyword evidence="6" id="KW-0539">Nucleus</keyword>
<feature type="domain" description="C2H2-type" evidence="10">
    <location>
        <begin position="509"/>
        <end position="536"/>
    </location>
</feature>
<feature type="region of interest" description="Disordered" evidence="8">
    <location>
        <begin position="330"/>
        <end position="380"/>
    </location>
</feature>
<keyword evidence="3" id="KW-0677">Repeat</keyword>